<keyword evidence="5" id="KW-0808">Transferase</keyword>
<evidence type="ECO:0000313" key="15">
    <source>
        <dbReference type="Proteomes" id="UP000243459"/>
    </source>
</evidence>
<feature type="transmembrane region" description="Helical" evidence="10">
    <location>
        <begin position="604"/>
        <end position="625"/>
    </location>
</feature>
<feature type="transmembrane region" description="Helical" evidence="10">
    <location>
        <begin position="827"/>
        <end position="849"/>
    </location>
</feature>
<evidence type="ECO:0000256" key="11">
    <source>
        <dbReference type="SAM" id="SignalP"/>
    </source>
</evidence>
<dbReference type="GO" id="GO:0012505">
    <property type="term" value="C:endomembrane system"/>
    <property type="evidence" value="ECO:0007669"/>
    <property type="project" value="UniProtKB-SubCell"/>
</dbReference>
<name>A0A5P1EQM3_ASPOF</name>
<evidence type="ECO:0000256" key="1">
    <source>
        <dbReference type="ARBA" id="ARBA00000900"/>
    </source>
</evidence>
<keyword evidence="8 10" id="KW-1133">Transmembrane helix</keyword>
<gene>
    <name evidence="14" type="ORF">A4U43_C06F15700</name>
</gene>
<feature type="domain" description="DUF2921" evidence="13">
    <location>
        <begin position="33"/>
        <end position="198"/>
    </location>
</feature>
<evidence type="ECO:0000256" key="7">
    <source>
        <dbReference type="ARBA" id="ARBA00022786"/>
    </source>
</evidence>
<evidence type="ECO:0000256" key="8">
    <source>
        <dbReference type="ARBA" id="ARBA00022989"/>
    </source>
</evidence>
<comment type="subcellular location">
    <subcellularLocation>
        <location evidence="2">Endomembrane system</location>
        <topology evidence="2">Multi-pass membrane protein</topology>
    </subcellularLocation>
</comment>
<keyword evidence="9 10" id="KW-0472">Membrane</keyword>
<reference evidence="15" key="1">
    <citation type="journal article" date="2017" name="Nat. Commun.">
        <title>The asparagus genome sheds light on the origin and evolution of a young Y chromosome.</title>
        <authorList>
            <person name="Harkess A."/>
            <person name="Zhou J."/>
            <person name="Xu C."/>
            <person name="Bowers J.E."/>
            <person name="Van der Hulst R."/>
            <person name="Ayyampalayam S."/>
            <person name="Mercati F."/>
            <person name="Riccardi P."/>
            <person name="McKain M.R."/>
            <person name="Kakrana A."/>
            <person name="Tang H."/>
            <person name="Ray J."/>
            <person name="Groenendijk J."/>
            <person name="Arikit S."/>
            <person name="Mathioni S.M."/>
            <person name="Nakano M."/>
            <person name="Shan H."/>
            <person name="Telgmann-Rauber A."/>
            <person name="Kanno A."/>
            <person name="Yue Z."/>
            <person name="Chen H."/>
            <person name="Li W."/>
            <person name="Chen Y."/>
            <person name="Xu X."/>
            <person name="Zhang Y."/>
            <person name="Luo S."/>
            <person name="Chen H."/>
            <person name="Gao J."/>
            <person name="Mao Z."/>
            <person name="Pires J.C."/>
            <person name="Luo M."/>
            <person name="Kudrna D."/>
            <person name="Wing R.A."/>
            <person name="Meyers B.C."/>
            <person name="Yi K."/>
            <person name="Kong H."/>
            <person name="Lavrijsen P."/>
            <person name="Sunseri F."/>
            <person name="Falavigna A."/>
            <person name="Ye Y."/>
            <person name="Leebens-Mack J.H."/>
            <person name="Chen G."/>
        </authorList>
    </citation>
    <scope>NUCLEOTIDE SEQUENCE [LARGE SCALE GENOMIC DNA]</scope>
    <source>
        <strain evidence="15">cv. DH0086</strain>
    </source>
</reference>
<dbReference type="Pfam" id="PF25333">
    <property type="entry name" value="DUF2921_N"/>
    <property type="match status" value="3"/>
</dbReference>
<keyword evidence="11" id="KW-0732">Signal</keyword>
<sequence length="877" mass="98179">MASSNFALNLSSLFLSVTIFFCFCLSSEAKFPYAEHCNAVVPQPTSSRFSVDTSSSIYISGGYFSGRGKFSNGKFNFYTNNVYRTQTPGTVYITGRLTTGSTSSYSTRVASFSLAPHRLLESAEVANFQLSGFWSKPMEKICMTGTGSLSQENGTSSKLSAMFTLDYPKDSNISYSIVSGKLESLDDSNSPSHFDKISVLGYAQNNYIYTQMSRVSEICSRVEVPKLSLGLETTSDLQNLLPGEFQLEYERGCSAEKCSPFSTEFLPSFMNLNVIHTTEEGKVHMYIGFSNGSARSYGNFLVPGNSLVAEGYWDLEKKLLCLLACPVIITKENSKNSFVGDCTIGLSFWFPGIFTIKDRSNIAGRIWSLKGDSDPGYFGSISFRSLGGNIDVLPGAKYEYTKTHSMMTTCSSTKVVNYRNERYPNENSVEDLRFDLYVRPDNGSSMWGYATPLSIGDRFYGFSFSGISSDVYFFGKNHSSSQSLLNVSYTISYRSYNSLRTYISAEGVYNSRTGKFCMIGCKLPEESYAEDCKIQISIQLSPLKMNNEEHVIRNSSGSTRHLNGTIWSTRKKSDPLYFGPLEISSYGMYSIEAMETVARMDMEIIMVIISLTFSCIFNVLQIFHVRKNHGVLPSISITMLVVLTLGHMVPLVLNFESLFVLKQRRNNVTLSGGWLEVNEVIVRVMTMVAFLLQLRLLQLVWTARSSNESKTGIWIGEWKVLRFCLPFYLAGGLIAWFVHSKTYETQGGRMIWTALISYVGLILDGFLLPQIIVNVISNSKDKALTPIFYMGTTAVHALPHLYDVYRAHNYMPYLNFSYIYASPDGDYYSTVSDIIIPLGGAFLTTLIFLQQKFGGRCFLPHKFRRFTGYEAVPVITA</sequence>
<dbReference type="PANTHER" id="PTHR33389">
    <property type="entry name" value="FAMILY PROTEIN, PUTATIVE (DUF2921)-RELATED"/>
    <property type="match status" value="1"/>
</dbReference>
<evidence type="ECO:0000259" key="12">
    <source>
        <dbReference type="Pfam" id="PF11145"/>
    </source>
</evidence>
<dbReference type="Proteomes" id="UP000243459">
    <property type="component" value="Chromosome 6"/>
</dbReference>
<feature type="domain" description="DUF2921" evidence="13">
    <location>
        <begin position="413"/>
        <end position="581"/>
    </location>
</feature>
<protein>
    <recommendedName>
        <fullName evidence="4">RING-type E3 ubiquitin transferase</fullName>
        <ecNumber evidence="4">2.3.2.27</ecNumber>
    </recommendedName>
</protein>
<dbReference type="OMA" id="IKHCNGV"/>
<keyword evidence="6 10" id="KW-0812">Transmembrane</keyword>
<evidence type="ECO:0000256" key="9">
    <source>
        <dbReference type="ARBA" id="ARBA00023136"/>
    </source>
</evidence>
<evidence type="ECO:0000259" key="13">
    <source>
        <dbReference type="Pfam" id="PF25333"/>
    </source>
</evidence>
<accession>A0A5P1EQM3</accession>
<feature type="transmembrane region" description="Helical" evidence="10">
    <location>
        <begin position="680"/>
        <end position="700"/>
    </location>
</feature>
<dbReference type="Pfam" id="PF11145">
    <property type="entry name" value="DUF2921"/>
    <property type="match status" value="1"/>
</dbReference>
<evidence type="ECO:0000313" key="14">
    <source>
        <dbReference type="EMBL" id="ONK67099.1"/>
    </source>
</evidence>
<evidence type="ECO:0000256" key="2">
    <source>
        <dbReference type="ARBA" id="ARBA00004127"/>
    </source>
</evidence>
<dbReference type="Gramene" id="ONK67099">
    <property type="protein sequence ID" value="ONK67099"/>
    <property type="gene ID" value="A4U43_C06F15700"/>
</dbReference>
<dbReference type="InterPro" id="IPR021319">
    <property type="entry name" value="DUF2921"/>
</dbReference>
<keyword evidence="7" id="KW-0833">Ubl conjugation pathway</keyword>
<feature type="domain" description="SWEET-like" evidence="12">
    <location>
        <begin position="595"/>
        <end position="863"/>
    </location>
</feature>
<proteinExistence type="predicted"/>
<comment type="catalytic activity">
    <reaction evidence="1">
        <text>S-ubiquitinyl-[E2 ubiquitin-conjugating enzyme]-L-cysteine + [acceptor protein]-L-lysine = [E2 ubiquitin-conjugating enzyme]-L-cysteine + N(6)-ubiquitinyl-[acceptor protein]-L-lysine.</text>
        <dbReference type="EC" id="2.3.2.27"/>
    </reaction>
</comment>
<feature type="transmembrane region" description="Helical" evidence="10">
    <location>
        <begin position="750"/>
        <end position="776"/>
    </location>
</feature>
<dbReference type="AlphaFoldDB" id="A0A5P1EQM3"/>
<evidence type="ECO:0000256" key="4">
    <source>
        <dbReference type="ARBA" id="ARBA00012483"/>
    </source>
</evidence>
<feature type="domain" description="DUF2921" evidence="13">
    <location>
        <begin position="248"/>
        <end position="382"/>
    </location>
</feature>
<feature type="transmembrane region" description="Helical" evidence="10">
    <location>
        <begin position="720"/>
        <end position="738"/>
    </location>
</feature>
<feature type="signal peptide" evidence="11">
    <location>
        <begin position="1"/>
        <end position="29"/>
    </location>
</feature>
<feature type="transmembrane region" description="Helical" evidence="10">
    <location>
        <begin position="637"/>
        <end position="660"/>
    </location>
</feature>
<dbReference type="InterPro" id="IPR057425">
    <property type="entry name" value="DUF2921_N"/>
</dbReference>
<feature type="chain" id="PRO_5024384468" description="RING-type E3 ubiquitin transferase" evidence="11">
    <location>
        <begin position="30"/>
        <end position="877"/>
    </location>
</feature>
<dbReference type="GO" id="GO:0061630">
    <property type="term" value="F:ubiquitin protein ligase activity"/>
    <property type="evidence" value="ECO:0007669"/>
    <property type="project" value="UniProtKB-EC"/>
</dbReference>
<dbReference type="OrthoDB" id="756308at2759"/>
<evidence type="ECO:0000256" key="5">
    <source>
        <dbReference type="ARBA" id="ARBA00022679"/>
    </source>
</evidence>
<evidence type="ECO:0000256" key="3">
    <source>
        <dbReference type="ARBA" id="ARBA00004906"/>
    </source>
</evidence>
<feature type="transmembrane region" description="Helical" evidence="10">
    <location>
        <begin position="783"/>
        <end position="802"/>
    </location>
</feature>
<comment type="pathway">
    <text evidence="3">Protein modification; protein ubiquitination.</text>
</comment>
<evidence type="ECO:0000256" key="10">
    <source>
        <dbReference type="SAM" id="Phobius"/>
    </source>
</evidence>
<dbReference type="EMBL" id="CM007386">
    <property type="protein sequence ID" value="ONK67099.1"/>
    <property type="molecule type" value="Genomic_DNA"/>
</dbReference>
<dbReference type="EC" id="2.3.2.27" evidence="4"/>
<evidence type="ECO:0000256" key="6">
    <source>
        <dbReference type="ARBA" id="ARBA00022692"/>
    </source>
</evidence>
<dbReference type="PANTHER" id="PTHR33389:SF18">
    <property type="entry name" value="OS01G0677900 PROTEIN"/>
    <property type="match status" value="1"/>
</dbReference>
<keyword evidence="15" id="KW-1185">Reference proteome</keyword>
<organism evidence="14 15">
    <name type="scientific">Asparagus officinalis</name>
    <name type="common">Garden asparagus</name>
    <dbReference type="NCBI Taxonomy" id="4686"/>
    <lineage>
        <taxon>Eukaryota</taxon>
        <taxon>Viridiplantae</taxon>
        <taxon>Streptophyta</taxon>
        <taxon>Embryophyta</taxon>
        <taxon>Tracheophyta</taxon>
        <taxon>Spermatophyta</taxon>
        <taxon>Magnoliopsida</taxon>
        <taxon>Liliopsida</taxon>
        <taxon>Asparagales</taxon>
        <taxon>Asparagaceae</taxon>
        <taxon>Asparagoideae</taxon>
        <taxon>Asparagus</taxon>
    </lineage>
</organism>